<protein>
    <recommendedName>
        <fullName evidence="10">DNA polymerase</fullName>
        <ecNumber evidence="10">2.7.7.7</ecNumber>
    </recommendedName>
</protein>
<comment type="catalytic activity">
    <reaction evidence="9 10">
        <text>DNA(n) + a 2'-deoxyribonucleoside 5'-triphosphate = DNA(n+1) + diphosphate</text>
        <dbReference type="Rhea" id="RHEA:22508"/>
        <dbReference type="Rhea" id="RHEA-COMP:17339"/>
        <dbReference type="Rhea" id="RHEA-COMP:17340"/>
        <dbReference type="ChEBI" id="CHEBI:33019"/>
        <dbReference type="ChEBI" id="CHEBI:61560"/>
        <dbReference type="ChEBI" id="CHEBI:173112"/>
        <dbReference type="EC" id="2.7.7.7"/>
    </reaction>
</comment>
<dbReference type="OrthoDB" id="205514at2759"/>
<dbReference type="SMART" id="SM00483">
    <property type="entry name" value="POLXc"/>
    <property type="match status" value="1"/>
</dbReference>
<dbReference type="Pfam" id="PF14716">
    <property type="entry name" value="HHH_8"/>
    <property type="match status" value="1"/>
</dbReference>
<evidence type="ECO:0000313" key="13">
    <source>
        <dbReference type="Proteomes" id="UP000009131"/>
    </source>
</evidence>
<dbReference type="HOGENOM" id="CLU_008698_5_0_1"/>
<dbReference type="eggNOG" id="KOG2534">
    <property type="taxonomic scope" value="Eukaryota"/>
</dbReference>
<sequence>MPVFEHHYIHVLRDKSSEEEVHKLYALLDQNGAVSVDEIETSEIVLTKLRSQPRLERSLGSAARDQLILREAWAHDSISAGHELPVDAYVLLRPAAYGAQRPAQVTRDSGMSDAEDRSHAFPDIIKTGRIPSDLWTNARYSCMRLSPRICINEGFVRRLAVIKEERRLTGNARSALSYAVAIAALKAYPHMLQSGQEADTIVGTGPKIGALIDEYLRTGTLAEADRLERQSRFLALRLFTSSVHGIGPTTARTLVDRFHCLTWDDVERTMREDPEAPQISLDYRDEIAQKIPRSEVEKIHDLVKLQLDKLQPGCLTMLTGGYRRGKPFSNDIDILITHPHDTVHGLLSKLVNRLQHKSLIKEILYYTNQNTNRSFDFESKARSSTSSSFDQFDKCFCIFLPPQASGQAALHRRLDLIVSPWENYWTGVVGWTGSTQFEPVG</sequence>
<keyword evidence="7 10" id="KW-0234">DNA repair</keyword>
<dbReference type="PANTHER" id="PTHR11276:SF42">
    <property type="entry name" value="DNA POLYMERASE BETA"/>
    <property type="match status" value="1"/>
</dbReference>
<dbReference type="Gene3D" id="1.10.150.20">
    <property type="entry name" value="5' to 3' exonuclease, C-terminal subdomain"/>
    <property type="match status" value="1"/>
</dbReference>
<keyword evidence="3" id="KW-0479">Metal-binding</keyword>
<dbReference type="InterPro" id="IPR002008">
    <property type="entry name" value="DNA_pol_X_beta-like"/>
</dbReference>
<keyword evidence="6 10" id="KW-0239">DNA-directed DNA polymerase</keyword>
<gene>
    <name evidence="12" type="primary">Mo01628</name>
    <name evidence="12" type="ORF">E5Q_01628</name>
</gene>
<evidence type="ECO:0000256" key="9">
    <source>
        <dbReference type="ARBA" id="ARBA00049244"/>
    </source>
</evidence>
<name>G7DWL3_MIXOS</name>
<comment type="subcellular location">
    <subcellularLocation>
        <location evidence="2 10">Nucleus</location>
    </subcellularLocation>
</comment>
<dbReference type="PROSITE" id="PS00522">
    <property type="entry name" value="DNA_POLYMERASE_X"/>
    <property type="match status" value="1"/>
</dbReference>
<dbReference type="EMBL" id="BABT02000052">
    <property type="protein sequence ID" value="GAA94973.1"/>
    <property type="molecule type" value="Genomic_DNA"/>
</dbReference>
<evidence type="ECO:0000256" key="1">
    <source>
        <dbReference type="ARBA" id="ARBA00001946"/>
    </source>
</evidence>
<dbReference type="GO" id="GO:0003677">
    <property type="term" value="F:DNA binding"/>
    <property type="evidence" value="ECO:0007669"/>
    <property type="project" value="UniProtKB-UniRule"/>
</dbReference>
<evidence type="ECO:0000256" key="5">
    <source>
        <dbReference type="ARBA" id="ARBA00022842"/>
    </source>
</evidence>
<dbReference type="InterPro" id="IPR019843">
    <property type="entry name" value="DNA_pol-X_BS"/>
</dbReference>
<dbReference type="PRINTS" id="PR00870">
    <property type="entry name" value="DNAPOLXBETA"/>
</dbReference>
<evidence type="ECO:0000256" key="8">
    <source>
        <dbReference type="ARBA" id="ARBA00023242"/>
    </source>
</evidence>
<dbReference type="SUPFAM" id="SSF47802">
    <property type="entry name" value="DNA polymerase beta, N-terminal domain-like"/>
    <property type="match status" value="1"/>
</dbReference>
<evidence type="ECO:0000256" key="2">
    <source>
        <dbReference type="ARBA" id="ARBA00004123"/>
    </source>
</evidence>
<dbReference type="SUPFAM" id="SSF81301">
    <property type="entry name" value="Nucleotidyltransferase"/>
    <property type="match status" value="1"/>
</dbReference>
<dbReference type="FunCoup" id="G7DWL3">
    <property type="interactions" value="171"/>
</dbReference>
<keyword evidence="13" id="KW-1185">Reference proteome</keyword>
<dbReference type="Pfam" id="PF14792">
    <property type="entry name" value="DNA_pol_B_palm"/>
    <property type="match status" value="1"/>
</dbReference>
<evidence type="ECO:0000256" key="6">
    <source>
        <dbReference type="ARBA" id="ARBA00022932"/>
    </source>
</evidence>
<keyword evidence="5" id="KW-0460">Magnesium</keyword>
<dbReference type="Gene3D" id="1.10.150.110">
    <property type="entry name" value="DNA polymerase beta, N-terminal domain-like"/>
    <property type="match status" value="1"/>
</dbReference>
<feature type="domain" description="BRCT" evidence="11">
    <location>
        <begin position="1"/>
        <end position="91"/>
    </location>
</feature>
<keyword evidence="10" id="KW-0808">Transferase</keyword>
<dbReference type="Gene3D" id="3.30.460.10">
    <property type="entry name" value="Beta Polymerase, domain 2"/>
    <property type="match status" value="1"/>
</dbReference>
<dbReference type="AlphaFoldDB" id="G7DWL3"/>
<dbReference type="InParanoid" id="G7DWL3"/>
<dbReference type="Proteomes" id="UP000009131">
    <property type="component" value="Unassembled WGS sequence"/>
</dbReference>
<comment type="function">
    <text evidence="10">DNA polymerase that functions in several pathways of DNA repair. Involved in base excision repair (BER) responsible for repair of lesions that give rise to abasic (AP) sites in DNA. Also contributes to DNA double-strand break repair by non-homologous end joining and homologous recombination. Has both template-dependent and template-independent (terminal transferase) DNA polymerase activities. Has also a 5'-deoxyribose-5-phosphate lyase (dRP lyase) activity.</text>
</comment>
<dbReference type="GO" id="GO:0006303">
    <property type="term" value="P:double-strand break repair via nonhomologous end joining"/>
    <property type="evidence" value="ECO:0007669"/>
    <property type="project" value="TreeGrafter"/>
</dbReference>
<dbReference type="InterPro" id="IPR010996">
    <property type="entry name" value="HHH_MUS81"/>
</dbReference>
<dbReference type="EC" id="2.7.7.7" evidence="10"/>
<evidence type="ECO:0000256" key="4">
    <source>
        <dbReference type="ARBA" id="ARBA00022763"/>
    </source>
</evidence>
<dbReference type="GO" id="GO:0046872">
    <property type="term" value="F:metal ion binding"/>
    <property type="evidence" value="ECO:0007669"/>
    <property type="project" value="UniProtKB-UniRule"/>
</dbReference>
<dbReference type="InterPro" id="IPR002054">
    <property type="entry name" value="DNA-dir_DNA_pol_X"/>
</dbReference>
<keyword evidence="8 10" id="KW-0539">Nucleus</keyword>
<evidence type="ECO:0000256" key="7">
    <source>
        <dbReference type="ARBA" id="ARBA00023204"/>
    </source>
</evidence>
<dbReference type="GO" id="GO:0006284">
    <property type="term" value="P:base-excision repair"/>
    <property type="evidence" value="ECO:0007669"/>
    <property type="project" value="TreeGrafter"/>
</dbReference>
<dbReference type="STRING" id="764103.G7DWL3"/>
<dbReference type="PRINTS" id="PR00869">
    <property type="entry name" value="DNAPOLX"/>
</dbReference>
<keyword evidence="4 10" id="KW-0227">DNA damage</keyword>
<dbReference type="GO" id="GO:0003887">
    <property type="term" value="F:DNA-directed DNA polymerase activity"/>
    <property type="evidence" value="ECO:0007669"/>
    <property type="project" value="UniProtKB-UniRule"/>
</dbReference>
<proteinExistence type="inferred from homology"/>
<reference evidence="12 13" key="2">
    <citation type="journal article" date="2012" name="Open Biol.">
        <title>Characteristics of nucleosomes and linker DNA regions on the genome of the basidiomycete Mixia osmundae revealed by mono- and dinucleosome mapping.</title>
        <authorList>
            <person name="Nishida H."/>
            <person name="Kondo S."/>
            <person name="Matsumoto T."/>
            <person name="Suzuki Y."/>
            <person name="Yoshikawa H."/>
            <person name="Taylor T.D."/>
            <person name="Sugiyama J."/>
        </authorList>
    </citation>
    <scope>NUCLEOTIDE SEQUENCE [LARGE SCALE GENOMIC DNA]</scope>
    <source>
        <strain evidence="13">CBS 9802 / IAM 14324 / JCM 22182 / KY 12970</strain>
    </source>
</reference>
<dbReference type="InterPro" id="IPR001357">
    <property type="entry name" value="BRCT_dom"/>
</dbReference>
<evidence type="ECO:0000256" key="10">
    <source>
        <dbReference type="RuleBase" id="RU366014"/>
    </source>
</evidence>
<evidence type="ECO:0000313" key="12">
    <source>
        <dbReference type="EMBL" id="GAA94973.1"/>
    </source>
</evidence>
<evidence type="ECO:0000259" key="11">
    <source>
        <dbReference type="PROSITE" id="PS50172"/>
    </source>
</evidence>
<dbReference type="InterPro" id="IPR027421">
    <property type="entry name" value="DNA_pol_lamdba_lyase_dom_sf"/>
</dbReference>
<dbReference type="InterPro" id="IPR043519">
    <property type="entry name" value="NT_sf"/>
</dbReference>
<dbReference type="InterPro" id="IPR022312">
    <property type="entry name" value="DNA_pol_X"/>
</dbReference>
<dbReference type="GO" id="GO:0005634">
    <property type="term" value="C:nucleus"/>
    <property type="evidence" value="ECO:0007669"/>
    <property type="project" value="UniProtKB-SubCell"/>
</dbReference>
<keyword evidence="10" id="KW-0548">Nucleotidyltransferase</keyword>
<comment type="caution">
    <text evidence="12">The sequence shown here is derived from an EMBL/GenBank/DDBJ whole genome shotgun (WGS) entry which is preliminary data.</text>
</comment>
<dbReference type="PROSITE" id="PS50172">
    <property type="entry name" value="BRCT"/>
    <property type="match status" value="1"/>
</dbReference>
<dbReference type="InterPro" id="IPR028207">
    <property type="entry name" value="DNA_pol_B_palm_palm"/>
</dbReference>
<accession>G7DWL3</accession>
<organism evidence="12 13">
    <name type="scientific">Mixia osmundae (strain CBS 9802 / IAM 14324 / JCM 22182 / KY 12970)</name>
    <dbReference type="NCBI Taxonomy" id="764103"/>
    <lineage>
        <taxon>Eukaryota</taxon>
        <taxon>Fungi</taxon>
        <taxon>Dikarya</taxon>
        <taxon>Basidiomycota</taxon>
        <taxon>Pucciniomycotina</taxon>
        <taxon>Mixiomycetes</taxon>
        <taxon>Mixiales</taxon>
        <taxon>Mixiaceae</taxon>
        <taxon>Mixia</taxon>
    </lineage>
</organism>
<dbReference type="PANTHER" id="PTHR11276">
    <property type="entry name" value="DNA POLYMERASE TYPE-X FAMILY MEMBER"/>
    <property type="match status" value="1"/>
</dbReference>
<comment type="cofactor">
    <cofactor evidence="1">
        <name>Mg(2+)</name>
        <dbReference type="ChEBI" id="CHEBI:18420"/>
    </cofactor>
</comment>
<comment type="similarity">
    <text evidence="10">Belongs to the DNA polymerase type-X family.</text>
</comment>
<reference evidence="12 13" key="1">
    <citation type="journal article" date="2011" name="J. Gen. Appl. Microbiol.">
        <title>Draft genome sequencing of the enigmatic basidiomycete Mixia osmundae.</title>
        <authorList>
            <person name="Nishida H."/>
            <person name="Nagatsuka Y."/>
            <person name="Sugiyama J."/>
        </authorList>
    </citation>
    <scope>NUCLEOTIDE SEQUENCE [LARGE SCALE GENOMIC DNA]</scope>
    <source>
        <strain evidence="13">CBS 9802 / IAM 14324 / JCM 22182 / KY 12970</strain>
    </source>
</reference>
<evidence type="ECO:0000256" key="3">
    <source>
        <dbReference type="ARBA" id="ARBA00022723"/>
    </source>
</evidence>